<organism evidence="1 2">
    <name type="scientific">Zalaria obscura</name>
    <dbReference type="NCBI Taxonomy" id="2024903"/>
    <lineage>
        <taxon>Eukaryota</taxon>
        <taxon>Fungi</taxon>
        <taxon>Dikarya</taxon>
        <taxon>Ascomycota</taxon>
        <taxon>Pezizomycotina</taxon>
        <taxon>Dothideomycetes</taxon>
        <taxon>Dothideomycetidae</taxon>
        <taxon>Dothideales</taxon>
        <taxon>Zalariaceae</taxon>
        <taxon>Zalaria</taxon>
    </lineage>
</organism>
<dbReference type="Proteomes" id="UP001320706">
    <property type="component" value="Unassembled WGS sequence"/>
</dbReference>
<evidence type="ECO:0000313" key="2">
    <source>
        <dbReference type="Proteomes" id="UP001320706"/>
    </source>
</evidence>
<gene>
    <name evidence="1" type="ORF">M8818_006723</name>
</gene>
<sequence length="568" mass="61294">MFGFTMEYLLEVVAGTAPIPIASNEGTPLLASSQSPHQRSNGADADSRLVTSQYRAICAVPVPQLSYGYLCDIENERLKSKNGQAPTVTSDPVQTDFTTESDEQESDAQQPAICQRGEPRSKGDPFAYMGRTPAIPIVGSHHRCPEQPRRERPARFQRPQLVPKYRKPWQAMMHKPQVSRLGASDGTISPSAAPSSPSAVTPFHNRTSESHGTPLRSSPPESTWTAPSRRSLSPGYSFGLDHLLPSRVPIPRLSSPLDLRDVPLTSIEQSPTAQGAQRQRLPLLRTHTEDWVPPPSRPLSRTHRAFSPSVALPAMQPLGASQRTTPTLSRSPFNGPGHAHSASVISPGLAGPPGHMSRHSVFGLPGQPFGFSEQNAQPGLPAWSPNPQQFHMPGMPARGSPTMGQLKPDTLPAKPTSPLNQPPQISPSEEKKVEDATVEHRESGVPAVPLDSTAREPVQESDGSAVHKQVSSAEVSEAAPVFKETENLSSLGSGEQTREPSPQKYVPPFARSAHRTRSSLSALAKPFVFNAQHQEPAEETDQAGLQPRETFPAGPGDTVQARHAPCWA</sequence>
<protein>
    <submittedName>
        <fullName evidence="1">Uncharacterized protein</fullName>
    </submittedName>
</protein>
<dbReference type="EMBL" id="JAMKPW020000041">
    <property type="protein sequence ID" value="KAK8196558.1"/>
    <property type="molecule type" value="Genomic_DNA"/>
</dbReference>
<evidence type="ECO:0000313" key="1">
    <source>
        <dbReference type="EMBL" id="KAK8196558.1"/>
    </source>
</evidence>
<proteinExistence type="predicted"/>
<reference evidence="1" key="1">
    <citation type="submission" date="2024-02" db="EMBL/GenBank/DDBJ databases">
        <title>Metagenome Assembled Genome of Zalaria obscura JY119.</title>
        <authorList>
            <person name="Vighnesh L."/>
            <person name="Jagadeeshwari U."/>
            <person name="Venkata Ramana C."/>
            <person name="Sasikala C."/>
        </authorList>
    </citation>
    <scope>NUCLEOTIDE SEQUENCE</scope>
    <source>
        <strain evidence="1">JY119</strain>
    </source>
</reference>
<name>A0ACC3S5D9_9PEZI</name>
<accession>A0ACC3S5D9</accession>
<comment type="caution">
    <text evidence="1">The sequence shown here is derived from an EMBL/GenBank/DDBJ whole genome shotgun (WGS) entry which is preliminary data.</text>
</comment>
<keyword evidence="2" id="KW-1185">Reference proteome</keyword>